<evidence type="ECO:0000256" key="2">
    <source>
        <dbReference type="SAM" id="Phobius"/>
    </source>
</evidence>
<dbReference type="CDD" id="cd07341">
    <property type="entry name" value="M56_BlaR1_MecR1_like"/>
    <property type="match status" value="1"/>
</dbReference>
<feature type="domain" description="Peptidase M56" evidence="3">
    <location>
        <begin position="165"/>
        <end position="311"/>
    </location>
</feature>
<dbReference type="InterPro" id="IPR052173">
    <property type="entry name" value="Beta-lactam_resp_regulator"/>
</dbReference>
<feature type="compositionally biased region" description="Polar residues" evidence="1">
    <location>
        <begin position="445"/>
        <end position="460"/>
    </location>
</feature>
<keyword evidence="5" id="KW-1185">Reference proteome</keyword>
<keyword evidence="2" id="KW-0812">Transmembrane</keyword>
<dbReference type="InterPro" id="IPR008756">
    <property type="entry name" value="Peptidase_M56"/>
</dbReference>
<feature type="compositionally biased region" description="Basic and acidic residues" evidence="1">
    <location>
        <begin position="683"/>
        <end position="704"/>
    </location>
</feature>
<feature type="compositionally biased region" description="Basic and acidic residues" evidence="1">
    <location>
        <begin position="867"/>
        <end position="880"/>
    </location>
</feature>
<dbReference type="Proteomes" id="UP000612233">
    <property type="component" value="Unassembled WGS sequence"/>
</dbReference>
<dbReference type="EMBL" id="JACXAD010000044">
    <property type="protein sequence ID" value="MBD2770508.1"/>
    <property type="molecule type" value="Genomic_DNA"/>
</dbReference>
<feature type="transmembrane region" description="Helical" evidence="2">
    <location>
        <begin position="48"/>
        <end position="72"/>
    </location>
</feature>
<dbReference type="AlphaFoldDB" id="A0A927BI73"/>
<dbReference type="GO" id="GO:0008237">
    <property type="term" value="F:metallopeptidase activity"/>
    <property type="evidence" value="ECO:0007669"/>
    <property type="project" value="UniProtKB-KW"/>
</dbReference>
<feature type="compositionally biased region" description="Basic residues" evidence="1">
    <location>
        <begin position="475"/>
        <end position="486"/>
    </location>
</feature>
<dbReference type="RefSeq" id="WP_191007317.1">
    <property type="nucleotide sequence ID" value="NZ_JACXAD010000044.1"/>
</dbReference>
<keyword evidence="2" id="KW-0472">Membrane</keyword>
<feature type="region of interest" description="Disordered" evidence="1">
    <location>
        <begin position="672"/>
        <end position="714"/>
    </location>
</feature>
<feature type="compositionally biased region" description="Pro residues" evidence="1">
    <location>
        <begin position="837"/>
        <end position="865"/>
    </location>
</feature>
<dbReference type="Pfam" id="PF05569">
    <property type="entry name" value="Peptidase_M56"/>
    <property type="match status" value="1"/>
</dbReference>
<evidence type="ECO:0000259" key="3">
    <source>
        <dbReference type="Pfam" id="PF05569"/>
    </source>
</evidence>
<keyword evidence="4" id="KW-0645">Protease</keyword>
<evidence type="ECO:0000313" key="4">
    <source>
        <dbReference type="EMBL" id="MBD2770508.1"/>
    </source>
</evidence>
<dbReference type="Gene3D" id="3.30.2010.10">
    <property type="entry name" value="Metalloproteases ('zincins'), catalytic domain"/>
    <property type="match status" value="1"/>
</dbReference>
<feature type="region of interest" description="Disordered" evidence="1">
    <location>
        <begin position="407"/>
        <end position="486"/>
    </location>
</feature>
<evidence type="ECO:0000256" key="1">
    <source>
        <dbReference type="SAM" id="MobiDB-lite"/>
    </source>
</evidence>
<keyword evidence="4" id="KW-0378">Hydrolase</keyword>
<dbReference type="PANTHER" id="PTHR34978">
    <property type="entry name" value="POSSIBLE SENSOR-TRANSDUCER PROTEIN BLAR"/>
    <property type="match status" value="1"/>
</dbReference>
<reference evidence="4" key="1">
    <citation type="submission" date="2020-09" db="EMBL/GenBank/DDBJ databases">
        <authorList>
            <person name="Kim M.K."/>
        </authorList>
    </citation>
    <scope>NUCLEOTIDE SEQUENCE</scope>
    <source>
        <strain evidence="4">BT664</strain>
    </source>
</reference>
<gene>
    <name evidence="4" type="ORF">IC235_21700</name>
</gene>
<keyword evidence="2" id="KW-1133">Transmembrane helix</keyword>
<keyword evidence="4" id="KW-0482">Metalloprotease</keyword>
<feature type="compositionally biased region" description="Polar residues" evidence="1">
    <location>
        <begin position="801"/>
        <end position="813"/>
    </location>
</feature>
<evidence type="ECO:0000313" key="5">
    <source>
        <dbReference type="Proteomes" id="UP000612233"/>
    </source>
</evidence>
<feature type="transmembrane region" description="Helical" evidence="2">
    <location>
        <begin position="166"/>
        <end position="189"/>
    </location>
</feature>
<feature type="transmembrane region" description="Helical" evidence="2">
    <location>
        <begin position="375"/>
        <end position="399"/>
    </location>
</feature>
<name>A0A927BI73_9BACT</name>
<proteinExistence type="predicted"/>
<accession>A0A927BI73</accession>
<sequence>MSTLENFVSPVLTRALGWTLLHSLWQGALVAAALAGALLLLRRQRAEVRYVASAGALGLVVALAGITFGLYVNAGASKEAVLPPGYFDSVKTAEPVRKDALPVLTASAGSLGSTAPSPGAGPEVTAQLTSSTEAAQTVALSLPPDQSGASEWLTKGLRYFDHHLPLLVVAWMLGLLAMGLRMLGGLLYVQRLRHHRVRPLGAVWQERLAVLAAQSGVRQSVALLESALVRVPLVVGHVRPVILLPLGAVAGLSPACLEAILAHELAHVLRRDYLVNLLQTVAEVLFFYHPAVWFVASCVRTERENCCDDTATALCGGDPMRLARALTALAEWSQSAVLPAAPRLALAAIGRRGALLNRVRRLVQRRPAPPTLAEGLMAGTLVLGGLGLLGCSVALAGPLTTPATTARPSVVDWQAGPDRSGSKPLGGGDTTRQVAGFNAAPTAPSHEQPSGDSSFRNSSPKEALITEHDTVLGRRASRRQRERPSHRVLINGRYLTSSAFGGNPGTVVITKDKKGRVSDLVVNGQPVDIGAGKRKVKIKSKEGRDDDGSIEIIRMVPPGTVEGPSYVFRTDGEAGQWFDRRFPRSFQFRMLPADPRLDRRFYRDFSPRLNRSFRLLTPDALSSDPDPVRGQREALRAAERALREASAVKGLSPEQQRRINKRLEEVRAQLKAMEHAPASSQSRRFDEGDAQGRDEEMHSRREEMQALQDEMQSRQEELRERLRESRREMQELRTVRAEGIRQGEETLVAELLKDGLIKDRDNFQLKLTASSLVVDGKEQPKKVHEKYLKLYESNAGRKMGANSSVMINRNGSGAESDDMPRPPRPPRAPRAPGAFAPLPPPAPLAPPAPTAPLAPLAPPAPPAPPKADTETVRNELRKDGLIGPAEKSFRLQLNDSGLKVNGKKQPDELAAKYRKLLGHDGPGQVYNMSISVQD</sequence>
<dbReference type="PANTHER" id="PTHR34978:SF3">
    <property type="entry name" value="SLR0241 PROTEIN"/>
    <property type="match status" value="1"/>
</dbReference>
<feature type="region of interest" description="Disordered" evidence="1">
    <location>
        <begin position="801"/>
        <end position="888"/>
    </location>
</feature>
<protein>
    <submittedName>
        <fullName evidence="4">M48 family metalloprotease</fullName>
    </submittedName>
</protein>
<comment type="caution">
    <text evidence="4">The sequence shown here is derived from an EMBL/GenBank/DDBJ whole genome shotgun (WGS) entry which is preliminary data.</text>
</comment>
<organism evidence="4 5">
    <name type="scientific">Hymenobacter montanus</name>
    <dbReference type="NCBI Taxonomy" id="2771359"/>
    <lineage>
        <taxon>Bacteria</taxon>
        <taxon>Pseudomonadati</taxon>
        <taxon>Bacteroidota</taxon>
        <taxon>Cytophagia</taxon>
        <taxon>Cytophagales</taxon>
        <taxon>Hymenobacteraceae</taxon>
        <taxon>Hymenobacter</taxon>
    </lineage>
</organism>
<feature type="transmembrane region" description="Helical" evidence="2">
    <location>
        <begin position="20"/>
        <end position="41"/>
    </location>
</feature>